<evidence type="ECO:0000313" key="2">
    <source>
        <dbReference type="Proteomes" id="UP000078343"/>
    </source>
</evidence>
<dbReference type="RefSeq" id="XP_018689957.1">
    <property type="nucleotide sequence ID" value="XM_018840210.1"/>
</dbReference>
<dbReference type="Proteomes" id="UP000078343">
    <property type="component" value="Unassembled WGS sequence"/>
</dbReference>
<gene>
    <name evidence="1" type="ORF">AYL99_08702</name>
</gene>
<dbReference type="EMBL" id="LVYI01000008">
    <property type="protein sequence ID" value="OAP56590.1"/>
    <property type="molecule type" value="Genomic_DNA"/>
</dbReference>
<dbReference type="Pfam" id="PF12006">
    <property type="entry name" value="DUF3500"/>
    <property type="match status" value="2"/>
</dbReference>
<dbReference type="AlphaFoldDB" id="A0A178Z9Y9"/>
<accession>A0A178Z9Y9</accession>
<sequence length="320" mass="36002">MELLKESVSKEGWAKIQGAIQTNASLAELCDAAPILNSGSYFFLLFGVLSMSDPWGYTFFGHHTCLNFLFRGEQMVLSPFFVGAEPNLIDRGQHQGIAICTAEEELGLLLMQSLQSHLQDKTQIYKQMHGPDMPEWRWNPADQRHLAGAFQDNRIIPYVVRWVQFGCIESSVLCPTEEDYSLVYIPFVRPKFGDATSLYPFNSPVNIEGFSGWQRTETVDVSGADDGGGDITTTRSVVIATIPELYSLIADFPTPYEGVAASEMSTAQREQILRIAASLLELLPPRPLQARLQQIRKQLDENYFCWIGGYGNDDSFYYRI</sequence>
<dbReference type="GeneID" id="30012870"/>
<protein>
    <recommendedName>
        <fullName evidence="3">DUF3500 domain-containing protein</fullName>
    </recommendedName>
</protein>
<keyword evidence="2" id="KW-1185">Reference proteome</keyword>
<dbReference type="PANTHER" id="PTHR37489:SF1">
    <property type="entry name" value="DUF3500 DOMAIN-CONTAINING PROTEIN"/>
    <property type="match status" value="1"/>
</dbReference>
<evidence type="ECO:0000313" key="1">
    <source>
        <dbReference type="EMBL" id="OAP56590.1"/>
    </source>
</evidence>
<dbReference type="OrthoDB" id="4539697at2759"/>
<reference evidence="1 2" key="1">
    <citation type="submission" date="2016-04" db="EMBL/GenBank/DDBJ databases">
        <title>Draft genome of Fonsecaea erecta CBS 125763.</title>
        <authorList>
            <person name="Weiss V.A."/>
            <person name="Vicente V.A."/>
            <person name="Raittz R.T."/>
            <person name="Moreno L.F."/>
            <person name="De Souza E.M."/>
            <person name="Pedrosa F.O."/>
            <person name="Steffens M.B."/>
            <person name="Faoro H."/>
            <person name="Tadra-Sfeir M.Z."/>
            <person name="Najafzadeh M.J."/>
            <person name="Felipe M.S."/>
            <person name="Teixeira M."/>
            <person name="Sun J."/>
            <person name="Xi L."/>
            <person name="Gomes R."/>
            <person name="De Azevedo C.M."/>
            <person name="Salgado C.G."/>
            <person name="Da Silva M.B."/>
            <person name="Nascimento M.F."/>
            <person name="Queiroz-Telles F."/>
            <person name="Attili D.S."/>
            <person name="Gorbushina A."/>
        </authorList>
    </citation>
    <scope>NUCLEOTIDE SEQUENCE [LARGE SCALE GENOMIC DNA]</scope>
    <source>
        <strain evidence="1 2">CBS 125763</strain>
    </source>
</reference>
<name>A0A178Z9Y9_9EURO</name>
<proteinExistence type="predicted"/>
<comment type="caution">
    <text evidence="1">The sequence shown here is derived from an EMBL/GenBank/DDBJ whole genome shotgun (WGS) entry which is preliminary data.</text>
</comment>
<dbReference type="InterPro" id="IPR021889">
    <property type="entry name" value="DUF3500"/>
</dbReference>
<dbReference type="PANTHER" id="PTHR37489">
    <property type="entry name" value="DUF3500 DOMAIN-CONTAINING PROTEIN"/>
    <property type="match status" value="1"/>
</dbReference>
<organism evidence="1 2">
    <name type="scientific">Fonsecaea erecta</name>
    <dbReference type="NCBI Taxonomy" id="1367422"/>
    <lineage>
        <taxon>Eukaryota</taxon>
        <taxon>Fungi</taxon>
        <taxon>Dikarya</taxon>
        <taxon>Ascomycota</taxon>
        <taxon>Pezizomycotina</taxon>
        <taxon>Eurotiomycetes</taxon>
        <taxon>Chaetothyriomycetidae</taxon>
        <taxon>Chaetothyriales</taxon>
        <taxon>Herpotrichiellaceae</taxon>
        <taxon>Fonsecaea</taxon>
    </lineage>
</organism>
<evidence type="ECO:0008006" key="3">
    <source>
        <dbReference type="Google" id="ProtNLM"/>
    </source>
</evidence>